<dbReference type="InterPro" id="IPR011809">
    <property type="entry name" value="His_9_proposed"/>
</dbReference>
<dbReference type="RefSeq" id="WP_194019456.1">
    <property type="nucleotide sequence ID" value="NZ_JADEVV010000016.1"/>
</dbReference>
<evidence type="ECO:0000256" key="5">
    <source>
        <dbReference type="ARBA" id="ARBA00022605"/>
    </source>
</evidence>
<evidence type="ECO:0000313" key="13">
    <source>
        <dbReference type="Proteomes" id="UP000658720"/>
    </source>
</evidence>
<dbReference type="SUPFAM" id="SSF56655">
    <property type="entry name" value="Carbohydrate phosphatase"/>
    <property type="match status" value="1"/>
</dbReference>
<evidence type="ECO:0000256" key="10">
    <source>
        <dbReference type="ARBA" id="ARBA00049158"/>
    </source>
</evidence>
<dbReference type="Pfam" id="PF00459">
    <property type="entry name" value="Inositol_P"/>
    <property type="match status" value="1"/>
</dbReference>
<dbReference type="InterPro" id="IPR000760">
    <property type="entry name" value="Inositol_monophosphatase-like"/>
</dbReference>
<dbReference type="Proteomes" id="UP000658720">
    <property type="component" value="Unassembled WGS sequence"/>
</dbReference>
<sequence>MLPEVEQRLAIAQQLATISGDVLAQYFRRSHLQSGTKTDQVSAIVTQADEEAEQAMVDLIQAKLPQDSVIREEGENISGESGYTWVLDPIDGTSSFVRGLPIFATLIGLVDENMQPVLGIANQPISGDRWQGVQGEQSNVNGMPLVNPYEKSEINLASACIASTTPLMFTTPEQQQKMANIYRQCQRTAFGGDCFNYLAAASGWTAMPVVIVEADLNFYDFCALIPILTGVNYCFTDWQGRDLTPTSTEVVASPNIKLHSEILAFLQ</sequence>
<comment type="caution">
    <text evidence="12">The sequence shown here is derived from an EMBL/GenBank/DDBJ whole genome shotgun (WGS) entry which is preliminary data.</text>
</comment>
<keyword evidence="6" id="KW-0479">Metal-binding</keyword>
<organism evidence="12 13">
    <name type="scientific">Synechocystis salina LEGE 00031</name>
    <dbReference type="NCBI Taxonomy" id="1828736"/>
    <lineage>
        <taxon>Bacteria</taxon>
        <taxon>Bacillati</taxon>
        <taxon>Cyanobacteriota</taxon>
        <taxon>Cyanophyceae</taxon>
        <taxon>Synechococcales</taxon>
        <taxon>Merismopediaceae</taxon>
        <taxon>Synechocystis</taxon>
    </lineage>
</organism>
<dbReference type="GO" id="GO:0004401">
    <property type="term" value="F:histidinol-phosphatase activity"/>
    <property type="evidence" value="ECO:0007669"/>
    <property type="project" value="UniProtKB-EC"/>
</dbReference>
<keyword evidence="13" id="KW-1185">Reference proteome</keyword>
<keyword evidence="9" id="KW-0368">Histidine biosynthesis</keyword>
<keyword evidence="5" id="KW-0028">Amino-acid biosynthesis</keyword>
<proteinExistence type="inferred from homology"/>
<evidence type="ECO:0000256" key="9">
    <source>
        <dbReference type="ARBA" id="ARBA00023102"/>
    </source>
</evidence>
<evidence type="ECO:0000256" key="2">
    <source>
        <dbReference type="ARBA" id="ARBA00004970"/>
    </source>
</evidence>
<accession>A0ABR9VQQ5</accession>
<name>A0ABR9VQQ5_9SYNC</name>
<dbReference type="PROSITE" id="PS00629">
    <property type="entry name" value="IMP_1"/>
    <property type="match status" value="1"/>
</dbReference>
<evidence type="ECO:0000256" key="4">
    <source>
        <dbReference type="ARBA" id="ARBA00013085"/>
    </source>
</evidence>
<dbReference type="InterPro" id="IPR051090">
    <property type="entry name" value="Inositol_monoP_superfamily"/>
</dbReference>
<dbReference type="Gene3D" id="3.30.540.10">
    <property type="entry name" value="Fructose-1,6-Bisphosphatase, subunit A, domain 1"/>
    <property type="match status" value="1"/>
</dbReference>
<dbReference type="PANTHER" id="PTHR43200">
    <property type="entry name" value="PHOSPHATASE"/>
    <property type="match status" value="1"/>
</dbReference>
<dbReference type="PANTHER" id="PTHR43200:SF6">
    <property type="entry name" value="3'(2'),5'-BISPHOSPHATE NUCLEOTIDASE"/>
    <property type="match status" value="1"/>
</dbReference>
<gene>
    <name evidence="12" type="primary">hisN</name>
    <name evidence="12" type="ORF">IQ217_07425</name>
</gene>
<dbReference type="EC" id="3.1.3.15" evidence="4 11"/>
<keyword evidence="7 12" id="KW-0378">Hydrolase</keyword>
<comment type="catalytic activity">
    <reaction evidence="10">
        <text>L-histidinol phosphate + H2O = L-histidinol + phosphate</text>
        <dbReference type="Rhea" id="RHEA:14465"/>
        <dbReference type="ChEBI" id="CHEBI:15377"/>
        <dbReference type="ChEBI" id="CHEBI:43474"/>
        <dbReference type="ChEBI" id="CHEBI:57699"/>
        <dbReference type="ChEBI" id="CHEBI:57980"/>
        <dbReference type="EC" id="3.1.3.15"/>
    </reaction>
</comment>
<evidence type="ECO:0000256" key="11">
    <source>
        <dbReference type="NCBIfam" id="TIGR02067"/>
    </source>
</evidence>
<evidence type="ECO:0000256" key="7">
    <source>
        <dbReference type="ARBA" id="ARBA00022801"/>
    </source>
</evidence>
<evidence type="ECO:0000256" key="8">
    <source>
        <dbReference type="ARBA" id="ARBA00022842"/>
    </source>
</evidence>
<evidence type="ECO:0000256" key="1">
    <source>
        <dbReference type="ARBA" id="ARBA00001946"/>
    </source>
</evidence>
<comment type="cofactor">
    <cofactor evidence="1">
        <name>Mg(2+)</name>
        <dbReference type="ChEBI" id="CHEBI:18420"/>
    </cofactor>
</comment>
<reference evidence="12 13" key="1">
    <citation type="submission" date="2020-10" db="EMBL/GenBank/DDBJ databases">
        <authorList>
            <person name="Castelo-Branco R."/>
            <person name="Eusebio N."/>
            <person name="Adriana R."/>
            <person name="Vieira A."/>
            <person name="Brugerolle De Fraissinette N."/>
            <person name="Rezende De Castro R."/>
            <person name="Schneider M.P."/>
            <person name="Vasconcelos V."/>
            <person name="Leao P.N."/>
        </authorList>
    </citation>
    <scope>NUCLEOTIDE SEQUENCE [LARGE SCALE GENOMIC DNA]</scope>
    <source>
        <strain evidence="12 13">LEGE 00031</strain>
    </source>
</reference>
<dbReference type="EMBL" id="JADEVV010000016">
    <property type="protein sequence ID" value="MBE9253684.1"/>
    <property type="molecule type" value="Genomic_DNA"/>
</dbReference>
<dbReference type="InterPro" id="IPR020583">
    <property type="entry name" value="Inositol_monoP_metal-BS"/>
</dbReference>
<evidence type="ECO:0000313" key="12">
    <source>
        <dbReference type="EMBL" id="MBE9253684.1"/>
    </source>
</evidence>
<dbReference type="PRINTS" id="PR00377">
    <property type="entry name" value="IMPHPHTASES"/>
</dbReference>
<dbReference type="CDD" id="cd01641">
    <property type="entry name" value="Bacterial_IMPase_like_1"/>
    <property type="match status" value="1"/>
</dbReference>
<comment type="similarity">
    <text evidence="3">Belongs to the inositol monophosphatase superfamily.</text>
</comment>
<protein>
    <recommendedName>
        <fullName evidence="4 11">Histidinol-phosphatase</fullName>
        <ecNumber evidence="4 11">3.1.3.15</ecNumber>
    </recommendedName>
</protein>
<comment type="pathway">
    <text evidence="2">Amino-acid biosynthesis; L-histidine biosynthesis; L-histidine from 5-phospho-alpha-D-ribose 1-diphosphate: step 8/9.</text>
</comment>
<keyword evidence="8" id="KW-0460">Magnesium</keyword>
<dbReference type="NCBIfam" id="TIGR02067">
    <property type="entry name" value="his_9_HisN"/>
    <property type="match status" value="1"/>
</dbReference>
<evidence type="ECO:0000256" key="3">
    <source>
        <dbReference type="ARBA" id="ARBA00009759"/>
    </source>
</evidence>
<dbReference type="Gene3D" id="3.40.190.80">
    <property type="match status" value="1"/>
</dbReference>
<evidence type="ECO:0000256" key="6">
    <source>
        <dbReference type="ARBA" id="ARBA00022723"/>
    </source>
</evidence>